<gene>
    <name evidence="1" type="ORF">I8752_25935</name>
</gene>
<name>A0A8J7LFV1_9NOST</name>
<proteinExistence type="predicted"/>
<dbReference type="Proteomes" id="UP000662314">
    <property type="component" value="Unassembled WGS sequence"/>
</dbReference>
<keyword evidence="1" id="KW-0223">Dioxygenase</keyword>
<sequence>MHLTEEQLLIYKNQGFLVLPEYFSRGEIEAVKAELSSLSADNSPKKVLEKDGKTVRSFHGSHTINDVFNCLTRHPFIVEPAMQIVGSQVYVYQFKINLKAAFSGDIWKWHQDYIYWRKEDGMPRPQVVNAMCLLDDMNEFNGPLFLIPGSHKEEMIDVTMHNSNEIQGWISNFSANLKYSLNQKLITNLVSKYGITFIKAAAGSIVFFDSNIVHASTNNISPFGRSTVIITYNSIENIPSAVVNPRPDFLVSQDYRPVIPLASNVLS</sequence>
<protein>
    <submittedName>
        <fullName evidence="1">Phytanoyl-CoA dioxygenase family protein</fullName>
    </submittedName>
</protein>
<dbReference type="GO" id="GO:0005506">
    <property type="term" value="F:iron ion binding"/>
    <property type="evidence" value="ECO:0007669"/>
    <property type="project" value="UniProtKB-ARBA"/>
</dbReference>
<reference evidence="1 2" key="1">
    <citation type="journal article" date="2021" name="Int. J. Syst. Evol. Microbiol.">
        <title>Amazonocrinis nigriterrae gen. nov., sp. nov., Atlanticothrix silvestris gen. nov., sp. nov. and Dendronalium phyllosphericum gen. nov., sp. nov., nostocacean cyanobacteria from Brazilian environments.</title>
        <authorList>
            <person name="Alvarenga D.O."/>
            <person name="Andreote A.P.D."/>
            <person name="Branco L.H.Z."/>
            <person name="Delbaje E."/>
            <person name="Cruz R.B."/>
            <person name="Varani A.M."/>
            <person name="Fiore M.F."/>
        </authorList>
    </citation>
    <scope>NUCLEOTIDE SEQUENCE [LARGE SCALE GENOMIC DNA]</scope>
    <source>
        <strain evidence="1 2">CENA369</strain>
    </source>
</reference>
<evidence type="ECO:0000313" key="2">
    <source>
        <dbReference type="Proteomes" id="UP000662314"/>
    </source>
</evidence>
<dbReference type="Pfam" id="PF05721">
    <property type="entry name" value="PhyH"/>
    <property type="match status" value="1"/>
</dbReference>
<keyword evidence="1" id="KW-0560">Oxidoreductase</keyword>
<comment type="caution">
    <text evidence="1">The sequence shown here is derived from an EMBL/GenBank/DDBJ whole genome shotgun (WGS) entry which is preliminary data.</text>
</comment>
<dbReference type="PANTHER" id="PTHR20883:SF48">
    <property type="entry name" value="ECTOINE DIOXYGENASE"/>
    <property type="match status" value="1"/>
</dbReference>
<evidence type="ECO:0000313" key="1">
    <source>
        <dbReference type="EMBL" id="MBH8576367.1"/>
    </source>
</evidence>
<dbReference type="InterPro" id="IPR008775">
    <property type="entry name" value="Phytyl_CoA_dOase-like"/>
</dbReference>
<accession>A0A8J7LFV1</accession>
<dbReference type="SUPFAM" id="SSF51197">
    <property type="entry name" value="Clavaminate synthase-like"/>
    <property type="match status" value="1"/>
</dbReference>
<dbReference type="GO" id="GO:0016706">
    <property type="term" value="F:2-oxoglutarate-dependent dioxygenase activity"/>
    <property type="evidence" value="ECO:0007669"/>
    <property type="project" value="UniProtKB-ARBA"/>
</dbReference>
<dbReference type="PANTHER" id="PTHR20883">
    <property type="entry name" value="PHYTANOYL-COA DIOXYGENASE DOMAIN CONTAINING 1"/>
    <property type="match status" value="1"/>
</dbReference>
<organism evidence="1 2">
    <name type="scientific">Dendronalium phyllosphericum CENA369</name>
    <dbReference type="NCBI Taxonomy" id="1725256"/>
    <lineage>
        <taxon>Bacteria</taxon>
        <taxon>Bacillati</taxon>
        <taxon>Cyanobacteriota</taxon>
        <taxon>Cyanophyceae</taxon>
        <taxon>Nostocales</taxon>
        <taxon>Nostocaceae</taxon>
        <taxon>Dendronalium</taxon>
        <taxon>Dendronalium phyllosphericum</taxon>
    </lineage>
</organism>
<dbReference type="Gene3D" id="2.60.120.620">
    <property type="entry name" value="q2cbj1_9rhob like domain"/>
    <property type="match status" value="1"/>
</dbReference>
<dbReference type="RefSeq" id="WP_214435097.1">
    <property type="nucleotide sequence ID" value="NZ_CAWPUQ010000155.1"/>
</dbReference>
<dbReference type="EMBL" id="JAECZA010000228">
    <property type="protein sequence ID" value="MBH8576367.1"/>
    <property type="molecule type" value="Genomic_DNA"/>
</dbReference>
<keyword evidence="2" id="KW-1185">Reference proteome</keyword>
<dbReference type="AlphaFoldDB" id="A0A8J7LFV1"/>